<feature type="region of interest" description="Disordered" evidence="1">
    <location>
        <begin position="209"/>
        <end position="240"/>
    </location>
</feature>
<feature type="region of interest" description="Disordered" evidence="1">
    <location>
        <begin position="1"/>
        <end position="75"/>
    </location>
</feature>
<reference evidence="2" key="1">
    <citation type="submission" date="2009-11" db="EMBL/GenBank/DDBJ databases">
        <authorList>
            <consortium name="The Broad Institute Genome Sequencing Platform"/>
            <person name="Ward D."/>
            <person name="Feldgarden M."/>
            <person name="Earl A."/>
            <person name="Young S.K."/>
            <person name="Zeng Q."/>
            <person name="Koehrsen M."/>
            <person name="Alvarado L."/>
            <person name="Berlin A."/>
            <person name="Bochicchio J."/>
            <person name="Borenstein D."/>
            <person name="Chapman S.B."/>
            <person name="Chen Z."/>
            <person name="Engels R."/>
            <person name="Freedman E."/>
            <person name="Gellesch M."/>
            <person name="Goldberg J."/>
            <person name="Griggs A."/>
            <person name="Gujja S."/>
            <person name="Heilman E."/>
            <person name="Heiman D."/>
            <person name="Hepburn T."/>
            <person name="Howarth C."/>
            <person name="Jen D."/>
            <person name="Larson L."/>
            <person name="Lewis B."/>
            <person name="Mehta T."/>
            <person name="Park D."/>
            <person name="Pearson M."/>
            <person name="Roberts A."/>
            <person name="Saif S."/>
            <person name="Shea T."/>
            <person name="Shenoy N."/>
            <person name="Sisk P."/>
            <person name="Stolte C."/>
            <person name="Sykes S."/>
            <person name="Thomson T."/>
            <person name="Walk T."/>
            <person name="White J."/>
            <person name="Yandava C."/>
            <person name="Izard J."/>
            <person name="Baranova O.V."/>
            <person name="Blanton J.M."/>
            <person name="Tanner A.C."/>
            <person name="Dewhirst F.E."/>
            <person name="Haas B."/>
            <person name="Nusbaum C."/>
            <person name="Birren B."/>
        </authorList>
    </citation>
    <scope>NUCLEOTIDE SEQUENCE [LARGE SCALE GENOMIC DNA]</scope>
    <source>
        <strain evidence="2">1-1 BBBD Race 1</strain>
    </source>
</reference>
<accession>A0A180H1P2</accession>
<dbReference type="VEuPathDB" id="FungiDB:PTTG_25563"/>
<feature type="region of interest" description="Disordered" evidence="1">
    <location>
        <begin position="362"/>
        <end position="385"/>
    </location>
</feature>
<proteinExistence type="predicted"/>
<gene>
    <name evidence="2" type="ORF">PTTG_25563</name>
</gene>
<dbReference type="EMBL" id="ADAS02000005">
    <property type="protein sequence ID" value="OAV98936.1"/>
    <property type="molecule type" value="Genomic_DNA"/>
</dbReference>
<sequence>MTEIMPPAPPPDNSKSPLPEIKSPLPEISEMAAPAAWQHKSEEPDLPDTPAPQPVNSRRQPLKKSSDLPSQPNWMPVPSKVDFNVTIIPGKTTLEEFQSLVASGCDKAVANTGSLVLEVLGKNKKKHELNWFVSIPRVKGWFKCDWVKITDVDSYQLWINAFLNTKVKNPEAFLTLRMTNPTTVIKRRVQADLLAKRAQYQQAVKDNRALKRKAAGDDESNGSAAGTDKDNEEDEIDPEDWNDVNFQMRKILNGCALNKDYNTNTPVFINPSDPNKYVVVTMNACQEWAMCILDPDMPGVNLTSPPRSLLPYCICGAKKTKLADANPPQPLQSDLSLRQFIVEAIAANVGSLVANANVASSSQPSTHIAPAPPTPPAPSSDSNPDLNPPILEYLQFLRLRDVSMVHKILIENDIISHKYFRPGSSLSRNEIRQFGLT</sequence>
<reference evidence="2" key="2">
    <citation type="submission" date="2016-05" db="EMBL/GenBank/DDBJ databases">
        <title>Comparative analysis highlights variable genome content of wheat rusts and divergence of the mating loci.</title>
        <authorList>
            <person name="Cuomo C.A."/>
            <person name="Bakkeren G."/>
            <person name="Szabo L."/>
            <person name="Khalil H."/>
            <person name="Joly D."/>
            <person name="Goldberg J."/>
            <person name="Young S."/>
            <person name="Zeng Q."/>
            <person name="Fellers J."/>
        </authorList>
    </citation>
    <scope>NUCLEOTIDE SEQUENCE [LARGE SCALE GENOMIC DNA]</scope>
    <source>
        <strain evidence="2">1-1 BBBD Race 1</strain>
    </source>
</reference>
<protein>
    <submittedName>
        <fullName evidence="2 3">Uncharacterized protein</fullName>
    </submittedName>
</protein>
<evidence type="ECO:0000313" key="2">
    <source>
        <dbReference type="EMBL" id="OAV98936.1"/>
    </source>
</evidence>
<dbReference type="AlphaFoldDB" id="A0A180H1P2"/>
<dbReference type="EnsemblFungi" id="PTTG_25563-t43_1">
    <property type="protein sequence ID" value="PTTG_25563-t43_1-p1"/>
    <property type="gene ID" value="PTTG_25563"/>
</dbReference>
<reference evidence="3 4" key="3">
    <citation type="journal article" date="2017" name="G3 (Bethesda)">
        <title>Comparative analysis highlights variable genome content of wheat rusts and divergence of the mating loci.</title>
        <authorList>
            <person name="Cuomo C.A."/>
            <person name="Bakkeren G."/>
            <person name="Khalil H.B."/>
            <person name="Panwar V."/>
            <person name="Joly D."/>
            <person name="Linning R."/>
            <person name="Sakthikumar S."/>
            <person name="Song X."/>
            <person name="Adiconis X."/>
            <person name="Fan L."/>
            <person name="Goldberg J.M."/>
            <person name="Levin J.Z."/>
            <person name="Young S."/>
            <person name="Zeng Q."/>
            <person name="Anikster Y."/>
            <person name="Bruce M."/>
            <person name="Wang M."/>
            <person name="Yin C."/>
            <person name="McCallum B."/>
            <person name="Szabo L.J."/>
            <person name="Hulbert S."/>
            <person name="Chen X."/>
            <person name="Fellers J.P."/>
        </authorList>
    </citation>
    <scope>NUCLEOTIDE SEQUENCE</scope>
    <source>
        <strain evidence="4">Isolate 1-1 / race 1 (BBBD)</strain>
        <strain evidence="3">isolate 1-1 / race 1 (BBBD)</strain>
    </source>
</reference>
<name>A0A180H1P2_PUCT1</name>
<feature type="compositionally biased region" description="Pro residues" evidence="1">
    <location>
        <begin position="1"/>
        <end position="12"/>
    </location>
</feature>
<reference evidence="3" key="4">
    <citation type="submission" date="2025-05" db="UniProtKB">
        <authorList>
            <consortium name="EnsemblFungi"/>
        </authorList>
    </citation>
    <scope>IDENTIFICATION</scope>
    <source>
        <strain evidence="3">isolate 1-1 / race 1 (BBBD)</strain>
    </source>
</reference>
<dbReference type="OrthoDB" id="2507298at2759"/>
<organism evidence="2">
    <name type="scientific">Puccinia triticina (isolate 1-1 / race 1 (BBBD))</name>
    <name type="common">Brown leaf rust fungus</name>
    <dbReference type="NCBI Taxonomy" id="630390"/>
    <lineage>
        <taxon>Eukaryota</taxon>
        <taxon>Fungi</taxon>
        <taxon>Dikarya</taxon>
        <taxon>Basidiomycota</taxon>
        <taxon>Pucciniomycotina</taxon>
        <taxon>Pucciniomycetes</taxon>
        <taxon>Pucciniales</taxon>
        <taxon>Pucciniaceae</taxon>
        <taxon>Puccinia</taxon>
    </lineage>
</organism>
<evidence type="ECO:0000313" key="3">
    <source>
        <dbReference type="EnsemblFungi" id="PTTG_25563-t43_1-p1"/>
    </source>
</evidence>
<feature type="compositionally biased region" description="Acidic residues" evidence="1">
    <location>
        <begin position="230"/>
        <end position="240"/>
    </location>
</feature>
<dbReference type="Proteomes" id="UP000005240">
    <property type="component" value="Unassembled WGS sequence"/>
</dbReference>
<keyword evidence="4" id="KW-1185">Reference proteome</keyword>
<evidence type="ECO:0000313" key="4">
    <source>
        <dbReference type="Proteomes" id="UP000005240"/>
    </source>
</evidence>
<evidence type="ECO:0000256" key="1">
    <source>
        <dbReference type="SAM" id="MobiDB-lite"/>
    </source>
</evidence>